<name>A0A8J3VMJ1_9ACTN</name>
<dbReference type="GO" id="GO:0043200">
    <property type="term" value="P:response to amino acid"/>
    <property type="evidence" value="ECO:0007669"/>
    <property type="project" value="TreeGrafter"/>
</dbReference>
<dbReference type="GO" id="GO:0005829">
    <property type="term" value="C:cytosol"/>
    <property type="evidence" value="ECO:0007669"/>
    <property type="project" value="TreeGrafter"/>
</dbReference>
<dbReference type="AlphaFoldDB" id="A0A8J3VMJ1"/>
<dbReference type="Gene3D" id="3.30.70.920">
    <property type="match status" value="1"/>
</dbReference>
<evidence type="ECO:0000313" key="5">
    <source>
        <dbReference type="EMBL" id="GIH11727.1"/>
    </source>
</evidence>
<keyword evidence="6" id="KW-1185">Reference proteome</keyword>
<protein>
    <submittedName>
        <fullName evidence="5">AsnC family transcriptional regulator</fullName>
    </submittedName>
</protein>
<dbReference type="SUPFAM" id="SSF54909">
    <property type="entry name" value="Dimeric alpha+beta barrel"/>
    <property type="match status" value="1"/>
</dbReference>
<dbReference type="PROSITE" id="PS50956">
    <property type="entry name" value="HTH_ASNC_2"/>
    <property type="match status" value="1"/>
</dbReference>
<evidence type="ECO:0000313" key="6">
    <source>
        <dbReference type="Proteomes" id="UP000612899"/>
    </source>
</evidence>
<dbReference type="InterPro" id="IPR000485">
    <property type="entry name" value="AsnC-type_HTH_dom"/>
</dbReference>
<evidence type="ECO:0000256" key="1">
    <source>
        <dbReference type="ARBA" id="ARBA00023015"/>
    </source>
</evidence>
<evidence type="ECO:0000256" key="2">
    <source>
        <dbReference type="ARBA" id="ARBA00023125"/>
    </source>
</evidence>
<sequence>MRNCVPISGLEVDKLPSSVDKIDARLIELLAAEPRIGVLELSRRLQVARGTVQARLDRLQVRGIVTGFGPDLDPAALGFAVTAFVTLEIRQHEGHDIVAVHLSTIPEVLEAHTITGSGDILCRIVARSNADLQRVIDEIVAYQGILRASTLIALAEQVRYRTLPLVRKASMG</sequence>
<proteinExistence type="predicted"/>
<dbReference type="Pfam" id="PF01037">
    <property type="entry name" value="AsnC_trans_reg"/>
    <property type="match status" value="1"/>
</dbReference>
<dbReference type="InterPro" id="IPR036388">
    <property type="entry name" value="WH-like_DNA-bd_sf"/>
</dbReference>
<gene>
    <name evidence="5" type="ORF">Rhe02_97940</name>
</gene>
<dbReference type="Pfam" id="PF13404">
    <property type="entry name" value="HTH_AsnC-type"/>
    <property type="match status" value="1"/>
</dbReference>
<dbReference type="InterPro" id="IPR019888">
    <property type="entry name" value="Tscrpt_reg_AsnC-like"/>
</dbReference>
<keyword evidence="3" id="KW-0804">Transcription</keyword>
<organism evidence="5 6">
    <name type="scientific">Rhizocola hellebori</name>
    <dbReference type="NCBI Taxonomy" id="1392758"/>
    <lineage>
        <taxon>Bacteria</taxon>
        <taxon>Bacillati</taxon>
        <taxon>Actinomycetota</taxon>
        <taxon>Actinomycetes</taxon>
        <taxon>Micromonosporales</taxon>
        <taxon>Micromonosporaceae</taxon>
        <taxon>Rhizocola</taxon>
    </lineage>
</organism>
<evidence type="ECO:0000256" key="3">
    <source>
        <dbReference type="ARBA" id="ARBA00023163"/>
    </source>
</evidence>
<dbReference type="InterPro" id="IPR011008">
    <property type="entry name" value="Dimeric_a/b-barrel"/>
</dbReference>
<dbReference type="EMBL" id="BONY01000159">
    <property type="protein sequence ID" value="GIH11727.1"/>
    <property type="molecule type" value="Genomic_DNA"/>
</dbReference>
<feature type="domain" description="HTH asnC-type" evidence="4">
    <location>
        <begin position="19"/>
        <end position="80"/>
    </location>
</feature>
<dbReference type="Gene3D" id="1.10.10.10">
    <property type="entry name" value="Winged helix-like DNA-binding domain superfamily/Winged helix DNA-binding domain"/>
    <property type="match status" value="1"/>
</dbReference>
<keyword evidence="2" id="KW-0238">DNA-binding</keyword>
<keyword evidence="1" id="KW-0805">Transcription regulation</keyword>
<dbReference type="Proteomes" id="UP000612899">
    <property type="component" value="Unassembled WGS sequence"/>
</dbReference>
<dbReference type="GO" id="GO:0043565">
    <property type="term" value="F:sequence-specific DNA binding"/>
    <property type="evidence" value="ECO:0007669"/>
    <property type="project" value="InterPro"/>
</dbReference>
<evidence type="ECO:0000259" key="4">
    <source>
        <dbReference type="PROSITE" id="PS50956"/>
    </source>
</evidence>
<dbReference type="InterPro" id="IPR019887">
    <property type="entry name" value="Tscrpt_reg_AsnC/Lrp_C"/>
</dbReference>
<dbReference type="PRINTS" id="PR00033">
    <property type="entry name" value="HTHASNC"/>
</dbReference>
<dbReference type="InterPro" id="IPR036390">
    <property type="entry name" value="WH_DNA-bd_sf"/>
</dbReference>
<accession>A0A8J3VMJ1</accession>
<dbReference type="SUPFAM" id="SSF46785">
    <property type="entry name" value="Winged helix' DNA-binding domain"/>
    <property type="match status" value="1"/>
</dbReference>
<comment type="caution">
    <text evidence="5">The sequence shown here is derived from an EMBL/GenBank/DDBJ whole genome shotgun (WGS) entry which is preliminary data.</text>
</comment>
<reference evidence="5" key="1">
    <citation type="submission" date="2021-01" db="EMBL/GenBank/DDBJ databases">
        <title>Whole genome shotgun sequence of Rhizocola hellebori NBRC 109834.</title>
        <authorList>
            <person name="Komaki H."/>
            <person name="Tamura T."/>
        </authorList>
    </citation>
    <scope>NUCLEOTIDE SEQUENCE</scope>
    <source>
        <strain evidence="5">NBRC 109834</strain>
    </source>
</reference>
<dbReference type="PANTHER" id="PTHR30154">
    <property type="entry name" value="LEUCINE-RESPONSIVE REGULATORY PROTEIN"/>
    <property type="match status" value="1"/>
</dbReference>
<dbReference type="SMART" id="SM00344">
    <property type="entry name" value="HTH_ASNC"/>
    <property type="match status" value="1"/>
</dbReference>
<dbReference type="PANTHER" id="PTHR30154:SF34">
    <property type="entry name" value="TRANSCRIPTIONAL REGULATOR AZLB"/>
    <property type="match status" value="1"/>
</dbReference>